<evidence type="ECO:0000256" key="1">
    <source>
        <dbReference type="ARBA" id="ARBA00009437"/>
    </source>
</evidence>
<feature type="domain" description="HTH lysR-type" evidence="5">
    <location>
        <begin position="1"/>
        <end position="56"/>
    </location>
</feature>
<evidence type="ECO:0000259" key="5">
    <source>
        <dbReference type="PROSITE" id="PS50931"/>
    </source>
</evidence>
<organism evidence="6 7">
    <name type="scientific">Mordavella massiliensis</name>
    <dbReference type="NCBI Taxonomy" id="1871024"/>
    <lineage>
        <taxon>Bacteria</taxon>
        <taxon>Bacillati</taxon>
        <taxon>Bacillota</taxon>
        <taxon>Clostridia</taxon>
        <taxon>Eubacteriales</taxon>
        <taxon>Clostridiaceae</taxon>
        <taxon>Mordavella</taxon>
    </lineage>
</organism>
<reference evidence="6" key="1">
    <citation type="submission" date="2020-08" db="EMBL/GenBank/DDBJ databases">
        <authorList>
            <person name="Cejkova D."/>
            <person name="Kubasova T."/>
            <person name="Jahodarova E."/>
            <person name="Rychlik I."/>
        </authorList>
    </citation>
    <scope>NUCLEOTIDE SEQUENCE</scope>
    <source>
        <strain evidence="6">An420c</strain>
    </source>
</reference>
<dbReference type="Pfam" id="PF00126">
    <property type="entry name" value="HTH_1"/>
    <property type="match status" value="1"/>
</dbReference>
<evidence type="ECO:0000256" key="4">
    <source>
        <dbReference type="ARBA" id="ARBA00023163"/>
    </source>
</evidence>
<dbReference type="PANTHER" id="PTHR30346:SF0">
    <property type="entry name" value="HCA OPERON TRANSCRIPTIONAL ACTIVATOR HCAR"/>
    <property type="match status" value="1"/>
</dbReference>
<dbReference type="PRINTS" id="PR00039">
    <property type="entry name" value="HTHLYSR"/>
</dbReference>
<dbReference type="CDD" id="cd05466">
    <property type="entry name" value="PBP2_LTTR_substrate"/>
    <property type="match status" value="1"/>
</dbReference>
<proteinExistence type="inferred from homology"/>
<dbReference type="PROSITE" id="PS50931">
    <property type="entry name" value="HTH_LYSR"/>
    <property type="match status" value="1"/>
</dbReference>
<dbReference type="Pfam" id="PF03466">
    <property type="entry name" value="LysR_substrate"/>
    <property type="match status" value="1"/>
</dbReference>
<name>A0A938X0Z9_9CLOT</name>
<accession>A0A938X0Z9</accession>
<dbReference type="PANTHER" id="PTHR30346">
    <property type="entry name" value="TRANSCRIPTIONAL DUAL REGULATOR HCAR-RELATED"/>
    <property type="match status" value="1"/>
</dbReference>
<protein>
    <submittedName>
        <fullName evidence="6">LysR family transcriptional regulator</fullName>
    </submittedName>
</protein>
<dbReference type="Gene3D" id="1.10.10.10">
    <property type="entry name" value="Winged helix-like DNA-binding domain superfamily/Winged helix DNA-binding domain"/>
    <property type="match status" value="1"/>
</dbReference>
<comment type="similarity">
    <text evidence="1">Belongs to the LysR transcriptional regulatory family.</text>
</comment>
<dbReference type="InterPro" id="IPR000847">
    <property type="entry name" value="LysR_HTH_N"/>
</dbReference>
<dbReference type="RefSeq" id="WP_204909332.1">
    <property type="nucleotide sequence ID" value="NZ_JACJLV010000030.1"/>
</dbReference>
<evidence type="ECO:0000256" key="2">
    <source>
        <dbReference type="ARBA" id="ARBA00023015"/>
    </source>
</evidence>
<dbReference type="InterPro" id="IPR005119">
    <property type="entry name" value="LysR_subst-bd"/>
</dbReference>
<keyword evidence="7" id="KW-1185">Reference proteome</keyword>
<dbReference type="SUPFAM" id="SSF53850">
    <property type="entry name" value="Periplasmic binding protein-like II"/>
    <property type="match status" value="1"/>
</dbReference>
<dbReference type="GO" id="GO:0032993">
    <property type="term" value="C:protein-DNA complex"/>
    <property type="evidence" value="ECO:0007669"/>
    <property type="project" value="TreeGrafter"/>
</dbReference>
<dbReference type="Gene3D" id="3.40.190.290">
    <property type="match status" value="1"/>
</dbReference>
<dbReference type="EMBL" id="JACJLV010000030">
    <property type="protein sequence ID" value="MBM6827311.1"/>
    <property type="molecule type" value="Genomic_DNA"/>
</dbReference>
<keyword evidence="3" id="KW-0238">DNA-binding</keyword>
<dbReference type="InterPro" id="IPR036388">
    <property type="entry name" value="WH-like_DNA-bd_sf"/>
</dbReference>
<gene>
    <name evidence="6" type="ORF">H6A13_09440</name>
</gene>
<sequence length="305" mass="34437">MSKYKVILTVCEVKNISRAAELLNYTQSAVSQTIRKFEKDLGVRLFRRSKRGMELLPGTEEIAASLRIICQEEARIARIAEGLNHLEKGYIRIGTIQSISYHWLPDILKTFSERYPGIRFELTVDGFSGLKEKIQSGQLDCIFVSQYSVPDLPFIPLGTDELMLVLPAGHPLSEKISVLLEDIREENFILSSDGLDYETGKIFKSNHISPKVQYQLNEDFATLKMVEQGFGVTILPRLLLEQAPFRVCVRPFDAHYTRTLGVAWSDADNPAPAMRKFLDYISALPVGSGISPLHSWYSSSTDEKM</sequence>
<comment type="caution">
    <text evidence="6">The sequence shown here is derived from an EMBL/GenBank/DDBJ whole genome shotgun (WGS) entry which is preliminary data.</text>
</comment>
<keyword evidence="2" id="KW-0805">Transcription regulation</keyword>
<evidence type="ECO:0000313" key="6">
    <source>
        <dbReference type="EMBL" id="MBM6827311.1"/>
    </source>
</evidence>
<reference evidence="6" key="2">
    <citation type="journal article" date="2021" name="Sci. Rep.">
        <title>The distribution of antibiotic resistance genes in chicken gut microbiota commensals.</title>
        <authorList>
            <person name="Juricova H."/>
            <person name="Matiasovicova J."/>
            <person name="Kubasova T."/>
            <person name="Cejkova D."/>
            <person name="Rychlik I."/>
        </authorList>
    </citation>
    <scope>NUCLEOTIDE SEQUENCE</scope>
    <source>
        <strain evidence="6">An420c</strain>
    </source>
</reference>
<dbReference type="InterPro" id="IPR036390">
    <property type="entry name" value="WH_DNA-bd_sf"/>
</dbReference>
<keyword evidence="4" id="KW-0804">Transcription</keyword>
<dbReference type="AlphaFoldDB" id="A0A938X0Z9"/>
<dbReference type="GO" id="GO:0003700">
    <property type="term" value="F:DNA-binding transcription factor activity"/>
    <property type="evidence" value="ECO:0007669"/>
    <property type="project" value="InterPro"/>
</dbReference>
<dbReference type="GO" id="GO:0003677">
    <property type="term" value="F:DNA binding"/>
    <property type="evidence" value="ECO:0007669"/>
    <property type="project" value="UniProtKB-KW"/>
</dbReference>
<dbReference type="Proteomes" id="UP000713880">
    <property type="component" value="Unassembled WGS sequence"/>
</dbReference>
<evidence type="ECO:0000256" key="3">
    <source>
        <dbReference type="ARBA" id="ARBA00023125"/>
    </source>
</evidence>
<dbReference type="SUPFAM" id="SSF46785">
    <property type="entry name" value="Winged helix' DNA-binding domain"/>
    <property type="match status" value="1"/>
</dbReference>
<evidence type="ECO:0000313" key="7">
    <source>
        <dbReference type="Proteomes" id="UP000713880"/>
    </source>
</evidence>